<dbReference type="InterPro" id="IPR011701">
    <property type="entry name" value="MFS"/>
</dbReference>
<feature type="transmembrane region" description="Helical" evidence="5">
    <location>
        <begin position="175"/>
        <end position="195"/>
    </location>
</feature>
<evidence type="ECO:0000256" key="2">
    <source>
        <dbReference type="ARBA" id="ARBA00022692"/>
    </source>
</evidence>
<comment type="caution">
    <text evidence="7">The sequence shown here is derived from an EMBL/GenBank/DDBJ whole genome shotgun (WGS) entry which is preliminary data.</text>
</comment>
<dbReference type="SUPFAM" id="SSF103473">
    <property type="entry name" value="MFS general substrate transporter"/>
    <property type="match status" value="1"/>
</dbReference>
<keyword evidence="3 5" id="KW-1133">Transmembrane helix</keyword>
<dbReference type="AlphaFoldDB" id="A0A9E2F715"/>
<feature type="transmembrane region" description="Helical" evidence="5">
    <location>
        <begin position="373"/>
        <end position="392"/>
    </location>
</feature>
<feature type="transmembrane region" description="Helical" evidence="5">
    <location>
        <begin position="88"/>
        <end position="106"/>
    </location>
</feature>
<feature type="transmembrane region" description="Helical" evidence="5">
    <location>
        <begin position="287"/>
        <end position="303"/>
    </location>
</feature>
<feature type="transmembrane region" description="Helical" evidence="5">
    <location>
        <begin position="260"/>
        <end position="278"/>
    </location>
</feature>
<evidence type="ECO:0000313" key="7">
    <source>
        <dbReference type="EMBL" id="MBT9145123.1"/>
    </source>
</evidence>
<evidence type="ECO:0000259" key="6">
    <source>
        <dbReference type="PROSITE" id="PS50850"/>
    </source>
</evidence>
<keyword evidence="4 5" id="KW-0472">Membrane</keyword>
<dbReference type="InterPro" id="IPR005829">
    <property type="entry name" value="Sugar_transporter_CS"/>
</dbReference>
<gene>
    <name evidence="7" type="primary">mdtG</name>
    <name evidence="7" type="ORF">DDT42_00993</name>
</gene>
<feature type="transmembrane region" description="Helical" evidence="5">
    <location>
        <begin position="346"/>
        <end position="367"/>
    </location>
</feature>
<protein>
    <submittedName>
        <fullName evidence="7">Multidrug resistance protein MdtG</fullName>
    </submittedName>
</protein>
<reference evidence="7 8" key="1">
    <citation type="journal article" date="2021" name="bioRxiv">
        <title>Unique metabolic strategies in Hadean analogues reveal hints for primordial physiology.</title>
        <authorList>
            <person name="Nobu M.K."/>
            <person name="Nakai R."/>
            <person name="Tamazawa S."/>
            <person name="Mori H."/>
            <person name="Toyoda A."/>
            <person name="Ijiri A."/>
            <person name="Suzuki S."/>
            <person name="Kurokawa K."/>
            <person name="Kamagata Y."/>
            <person name="Tamaki H."/>
        </authorList>
    </citation>
    <scope>NUCLEOTIDE SEQUENCE [LARGE SCALE GENOMIC DNA]</scope>
    <source>
        <strain evidence="7">BS525</strain>
    </source>
</reference>
<dbReference type="Gene3D" id="1.20.1250.20">
    <property type="entry name" value="MFS general substrate transporter like domains"/>
    <property type="match status" value="2"/>
</dbReference>
<dbReference type="Proteomes" id="UP000811545">
    <property type="component" value="Unassembled WGS sequence"/>
</dbReference>
<dbReference type="PANTHER" id="PTHR23518">
    <property type="entry name" value="C-METHYLTRANSFERASE"/>
    <property type="match status" value="1"/>
</dbReference>
<proteinExistence type="predicted"/>
<evidence type="ECO:0000313" key="8">
    <source>
        <dbReference type="Proteomes" id="UP000811545"/>
    </source>
</evidence>
<dbReference type="Pfam" id="PF07690">
    <property type="entry name" value="MFS_1"/>
    <property type="match status" value="1"/>
</dbReference>
<feature type="transmembrane region" description="Helical" evidence="5">
    <location>
        <begin position="227"/>
        <end position="248"/>
    </location>
</feature>
<dbReference type="GO" id="GO:0022857">
    <property type="term" value="F:transmembrane transporter activity"/>
    <property type="evidence" value="ECO:0007669"/>
    <property type="project" value="InterPro"/>
</dbReference>
<evidence type="ECO:0000256" key="3">
    <source>
        <dbReference type="ARBA" id="ARBA00022989"/>
    </source>
</evidence>
<name>A0A9E2F715_PSYF1</name>
<dbReference type="GO" id="GO:0005886">
    <property type="term" value="C:plasma membrane"/>
    <property type="evidence" value="ECO:0007669"/>
    <property type="project" value="UniProtKB-SubCell"/>
</dbReference>
<feature type="transmembrane region" description="Helical" evidence="5">
    <location>
        <begin position="147"/>
        <end position="169"/>
    </location>
</feature>
<accession>A0A9E2F715</accession>
<dbReference type="PROSITE" id="PS50850">
    <property type="entry name" value="MFS"/>
    <property type="match status" value="1"/>
</dbReference>
<keyword evidence="2 5" id="KW-0812">Transmembrane</keyword>
<sequence>MKHKLISTVDYYKSVITELDRNIKLLFISHFLWFMGLGLYLTLWPLYLKELGADPKLIGLITSLSLLIATLTFLPGGYLSDILGRKKLMLFGWLLATPSALVFALAPDWKIITLGIFLYHLSFILIPALDAYIAMYSPSDKLHFSYTFVYVLGSSSLIFSPVIGGFIAQNLGIRSIFYFSFFLYLLSSLVIFFLASDKKREPKLSKPTKTTVLPLEKPSFILPILKYLLGFSLLVLLLYPVNPFIYIFLQEYKNINLLQVGYLGSIGGVGSFLFAFLVEKYHKDKNCILALAITLVITALLLILLFRSIYIMVMAIFLLGASRSIEPLMKGVVATFIDEKNRAWGMSIFNTFIGVSAMIAPSIGGWLYAQNPITPFVLSISWGVLGVTIFWVHRNKMRGILVIGQDVIEEIFAKTTRKL</sequence>
<evidence type="ECO:0000256" key="1">
    <source>
        <dbReference type="ARBA" id="ARBA00004651"/>
    </source>
</evidence>
<dbReference type="InterPro" id="IPR020846">
    <property type="entry name" value="MFS_dom"/>
</dbReference>
<feature type="transmembrane region" description="Helical" evidence="5">
    <location>
        <begin position="25"/>
        <end position="45"/>
    </location>
</feature>
<dbReference type="InterPro" id="IPR036259">
    <property type="entry name" value="MFS_trans_sf"/>
</dbReference>
<feature type="transmembrane region" description="Helical" evidence="5">
    <location>
        <begin position="57"/>
        <end position="76"/>
    </location>
</feature>
<evidence type="ECO:0000256" key="5">
    <source>
        <dbReference type="SAM" id="Phobius"/>
    </source>
</evidence>
<feature type="domain" description="Major facilitator superfamily (MFS) profile" evidence="6">
    <location>
        <begin position="22"/>
        <end position="398"/>
    </location>
</feature>
<comment type="subcellular location">
    <subcellularLocation>
        <location evidence="1">Cell membrane</location>
        <topology evidence="1">Multi-pass membrane protein</topology>
    </subcellularLocation>
</comment>
<dbReference type="PROSITE" id="PS00216">
    <property type="entry name" value="SUGAR_TRANSPORT_1"/>
    <property type="match status" value="1"/>
</dbReference>
<feature type="transmembrane region" description="Helical" evidence="5">
    <location>
        <begin position="112"/>
        <end position="135"/>
    </location>
</feature>
<organism evidence="7 8">
    <name type="scientific">Psychracetigena formicireducens</name>
    <dbReference type="NCBI Taxonomy" id="2986056"/>
    <lineage>
        <taxon>Bacteria</taxon>
        <taxon>Bacillati</taxon>
        <taxon>Candidatus Lithacetigenota</taxon>
        <taxon>Candidatus Psychracetigena</taxon>
    </lineage>
</organism>
<evidence type="ECO:0000256" key="4">
    <source>
        <dbReference type="ARBA" id="ARBA00023136"/>
    </source>
</evidence>
<dbReference type="PANTHER" id="PTHR23518:SF2">
    <property type="entry name" value="MAJOR FACILITATOR SUPERFAMILY TRANSPORTER"/>
    <property type="match status" value="1"/>
</dbReference>
<dbReference type="EMBL" id="QLTW01000051">
    <property type="protein sequence ID" value="MBT9145123.1"/>
    <property type="molecule type" value="Genomic_DNA"/>
</dbReference>